<dbReference type="EMBL" id="PGOL01003489">
    <property type="protein sequence ID" value="PKI40834.1"/>
    <property type="molecule type" value="Genomic_DNA"/>
</dbReference>
<gene>
    <name evidence="2" type="ORF">CDL15_Pgr014040</name>
    <name evidence="3" type="ORF">CRG98_038845</name>
</gene>
<evidence type="ECO:0000313" key="4">
    <source>
        <dbReference type="Proteomes" id="UP000197138"/>
    </source>
</evidence>
<dbReference type="EMBL" id="MTKT01004864">
    <property type="protein sequence ID" value="OWM69579.1"/>
    <property type="molecule type" value="Genomic_DNA"/>
</dbReference>
<evidence type="ECO:0000313" key="5">
    <source>
        <dbReference type="Proteomes" id="UP000233551"/>
    </source>
</evidence>
<reference evidence="4" key="1">
    <citation type="journal article" date="2017" name="Plant J.">
        <title>The pomegranate (Punica granatum L.) genome and the genomics of punicalagin biosynthesis.</title>
        <authorList>
            <person name="Qin G."/>
            <person name="Xu C."/>
            <person name="Ming R."/>
            <person name="Tang H."/>
            <person name="Guyot R."/>
            <person name="Kramer E.M."/>
            <person name="Hu Y."/>
            <person name="Yi X."/>
            <person name="Qi Y."/>
            <person name="Xu X."/>
            <person name="Gao Z."/>
            <person name="Pan H."/>
            <person name="Jian J."/>
            <person name="Tian Y."/>
            <person name="Yue Z."/>
            <person name="Xu Y."/>
        </authorList>
    </citation>
    <scope>NUCLEOTIDE SEQUENCE [LARGE SCALE GENOMIC DNA]</scope>
    <source>
        <strain evidence="4">cv. Dabenzi</strain>
    </source>
</reference>
<dbReference type="PANTHER" id="PTHR34196:SF4">
    <property type="entry name" value="OS06G0208200 PROTEIN"/>
    <property type="match status" value="1"/>
</dbReference>
<sequence>MGISCEGDTGEKECQVPWTSEERGSTDSSAGIQMEFWPLEHPTEPSDEDQPVKCPISNSSAINVAEMSKDRSTETARKRAEFTVTTRDREMITIADAGTLAARSDRKRHHTLTHGDIVITPIMRPTPSPPPNSACELTSLQMLHQTDSFEPSRSSA</sequence>
<accession>A0A218WAQ4</accession>
<dbReference type="Proteomes" id="UP000197138">
    <property type="component" value="Unassembled WGS sequence"/>
</dbReference>
<feature type="compositionally biased region" description="Basic and acidic residues" evidence="1">
    <location>
        <begin position="9"/>
        <end position="25"/>
    </location>
</feature>
<dbReference type="GeneID" id="116199165"/>
<evidence type="ECO:0000313" key="2">
    <source>
        <dbReference type="EMBL" id="OWM69579.1"/>
    </source>
</evidence>
<comment type="caution">
    <text evidence="2">The sequence shown here is derived from an EMBL/GenBank/DDBJ whole genome shotgun (WGS) entry which is preliminary data.</text>
</comment>
<feature type="region of interest" description="Disordered" evidence="1">
    <location>
        <begin position="103"/>
        <end position="135"/>
    </location>
</feature>
<reference evidence="2" key="2">
    <citation type="submission" date="2017-06" db="EMBL/GenBank/DDBJ databases">
        <title>The pomegranate genome and the genomics of punicalagin biosynthesis.</title>
        <authorList>
            <person name="Xu C."/>
        </authorList>
    </citation>
    <scope>NUCLEOTIDE SEQUENCE [LARGE SCALE GENOMIC DNA]</scope>
    <source>
        <tissue evidence="2">Fresh leaf</tissue>
    </source>
</reference>
<dbReference type="AlphaFoldDB" id="A0A218WAQ4"/>
<evidence type="ECO:0000313" key="3">
    <source>
        <dbReference type="EMBL" id="PKI40834.1"/>
    </source>
</evidence>
<evidence type="ECO:0000256" key="1">
    <source>
        <dbReference type="SAM" id="MobiDB-lite"/>
    </source>
</evidence>
<feature type="region of interest" description="Disordered" evidence="1">
    <location>
        <begin position="1"/>
        <end position="29"/>
    </location>
</feature>
<keyword evidence="5" id="KW-1185">Reference proteome</keyword>
<proteinExistence type="predicted"/>
<dbReference type="OrthoDB" id="1269099at2759"/>
<reference evidence="3 5" key="3">
    <citation type="submission" date="2017-11" db="EMBL/GenBank/DDBJ databases">
        <title>De-novo sequencing of pomegranate (Punica granatum L.) genome.</title>
        <authorList>
            <person name="Akparov Z."/>
            <person name="Amiraslanov A."/>
            <person name="Hajiyeva S."/>
            <person name="Abbasov M."/>
            <person name="Kaur K."/>
            <person name="Hamwieh A."/>
            <person name="Solovyev V."/>
            <person name="Salamov A."/>
            <person name="Braich B."/>
            <person name="Kosarev P."/>
            <person name="Mahmoud A."/>
            <person name="Hajiyev E."/>
            <person name="Babayeva S."/>
            <person name="Izzatullayeva V."/>
            <person name="Mammadov A."/>
            <person name="Mammadov A."/>
            <person name="Sharifova S."/>
            <person name="Ojaghi J."/>
            <person name="Eynullazada K."/>
            <person name="Bayramov B."/>
            <person name="Abdulazimova A."/>
            <person name="Shahmuradov I."/>
        </authorList>
    </citation>
    <scope>NUCLEOTIDE SEQUENCE [LARGE SCALE GENOMIC DNA]</scope>
    <source>
        <strain evidence="3">AG2017</strain>
        <strain evidence="5">cv. AG2017</strain>
        <tissue evidence="3">Leaf</tissue>
    </source>
</reference>
<protein>
    <submittedName>
        <fullName evidence="2">Uncharacterized protein</fullName>
    </submittedName>
</protein>
<dbReference type="Proteomes" id="UP000233551">
    <property type="component" value="Unassembled WGS sequence"/>
</dbReference>
<dbReference type="PANTHER" id="PTHR34196">
    <property type="entry name" value="OS02G0697700 PROTEIN"/>
    <property type="match status" value="1"/>
</dbReference>
<name>A0A218WAQ4_PUNGR</name>
<organism evidence="2 4">
    <name type="scientific">Punica granatum</name>
    <name type="common">Pomegranate</name>
    <dbReference type="NCBI Taxonomy" id="22663"/>
    <lineage>
        <taxon>Eukaryota</taxon>
        <taxon>Viridiplantae</taxon>
        <taxon>Streptophyta</taxon>
        <taxon>Embryophyta</taxon>
        <taxon>Tracheophyta</taxon>
        <taxon>Spermatophyta</taxon>
        <taxon>Magnoliopsida</taxon>
        <taxon>eudicotyledons</taxon>
        <taxon>Gunneridae</taxon>
        <taxon>Pentapetalae</taxon>
        <taxon>rosids</taxon>
        <taxon>malvids</taxon>
        <taxon>Myrtales</taxon>
        <taxon>Lythraceae</taxon>
        <taxon>Punica</taxon>
    </lineage>
</organism>